<evidence type="ECO:0000256" key="1">
    <source>
        <dbReference type="SAM" id="MobiDB-lite"/>
    </source>
</evidence>
<name>A0A2N5N0N4_9BACL</name>
<comment type="caution">
    <text evidence="2">The sequence shown here is derived from an EMBL/GenBank/DDBJ whole genome shotgun (WGS) entry which is preliminary data.</text>
</comment>
<keyword evidence="3" id="KW-1185">Reference proteome</keyword>
<sequence>MGMKTDRSILKRPERWNRPKPISACSGHAGDRPPVRRRGTRVLPAEGSGGPRRQAGERARLRLKRSLLQ</sequence>
<dbReference type="AlphaFoldDB" id="A0A2N5N0N4"/>
<feature type="compositionally biased region" description="Basic and acidic residues" evidence="1">
    <location>
        <begin position="1"/>
        <end position="17"/>
    </location>
</feature>
<organism evidence="2 3">
    <name type="scientific">Paenibacillus pasadenensis</name>
    <dbReference type="NCBI Taxonomy" id="217090"/>
    <lineage>
        <taxon>Bacteria</taxon>
        <taxon>Bacillati</taxon>
        <taxon>Bacillota</taxon>
        <taxon>Bacilli</taxon>
        <taxon>Bacillales</taxon>
        <taxon>Paenibacillaceae</taxon>
        <taxon>Paenibacillus</taxon>
    </lineage>
</organism>
<feature type="region of interest" description="Disordered" evidence="1">
    <location>
        <begin position="1"/>
        <end position="69"/>
    </location>
</feature>
<evidence type="ECO:0000313" key="3">
    <source>
        <dbReference type="Proteomes" id="UP000234789"/>
    </source>
</evidence>
<evidence type="ECO:0000313" key="2">
    <source>
        <dbReference type="EMBL" id="PLT43886.1"/>
    </source>
</evidence>
<gene>
    <name evidence="2" type="ORF">B8V81_2317</name>
</gene>
<proteinExistence type="predicted"/>
<protein>
    <submittedName>
        <fullName evidence="2">Uncharacterized protein</fullName>
    </submittedName>
</protein>
<dbReference type="EMBL" id="NFEZ01000004">
    <property type="protein sequence ID" value="PLT43886.1"/>
    <property type="molecule type" value="Genomic_DNA"/>
</dbReference>
<reference evidence="2 3" key="1">
    <citation type="submission" date="2017-05" db="EMBL/GenBank/DDBJ databases">
        <title>Functional genome analysis of Paenibacillus pasadenensis strain R16: insights on endophytic life style and antifungal activity.</title>
        <authorList>
            <person name="Passera A."/>
            <person name="Marcolungo L."/>
            <person name="Casati P."/>
            <person name="Brasca M."/>
            <person name="Quaglino F."/>
            <person name="Delledonne M."/>
        </authorList>
    </citation>
    <scope>NUCLEOTIDE SEQUENCE [LARGE SCALE GENOMIC DNA]</scope>
    <source>
        <strain evidence="2 3">R16</strain>
    </source>
</reference>
<dbReference type="Proteomes" id="UP000234789">
    <property type="component" value="Unassembled WGS sequence"/>
</dbReference>
<accession>A0A2N5N0N4</accession>